<evidence type="ECO:0000313" key="4">
    <source>
        <dbReference type="Proteomes" id="UP000198778"/>
    </source>
</evidence>
<dbReference type="PANTHER" id="PTHR35792:SF2">
    <property type="entry name" value="GENERAL STRESS PROTEIN"/>
    <property type="match status" value="1"/>
</dbReference>
<dbReference type="OrthoDB" id="9810874at2"/>
<dbReference type="STRING" id="745820.SAMN04488053_1024"/>
<keyword evidence="2" id="KW-1133">Transmembrane helix</keyword>
<dbReference type="EMBL" id="FNIL01000002">
    <property type="protein sequence ID" value="SDN54218.1"/>
    <property type="molecule type" value="Genomic_DNA"/>
</dbReference>
<keyword evidence="2" id="KW-0472">Membrane</keyword>
<gene>
    <name evidence="3" type="ORF">SAMN04488053_1024</name>
</gene>
<dbReference type="AlphaFoldDB" id="A0A1H0C8K6"/>
<evidence type="ECO:0000256" key="2">
    <source>
        <dbReference type="SAM" id="Phobius"/>
    </source>
</evidence>
<accession>A0A1H0C8K6</accession>
<sequence length="125" mass="14047">MSEESVMNTKDFFIGALIGGLVGASTAFLVTPKSGREIREGINEQARESTTSLVDKMKDLSRSMRKDMKELTDSADYLIEDFDDLSEDIAASVRQEVEDLQRSVEQLIREVEEREKAKKNGEGRV</sequence>
<dbReference type="InterPro" id="IPR052928">
    <property type="entry name" value="Desiccation-related_membrane"/>
</dbReference>
<proteinExistence type="predicted"/>
<dbReference type="Proteomes" id="UP000198778">
    <property type="component" value="Unassembled WGS sequence"/>
</dbReference>
<evidence type="ECO:0000256" key="1">
    <source>
        <dbReference type="SAM" id="Coils"/>
    </source>
</evidence>
<feature type="transmembrane region" description="Helical" evidence="2">
    <location>
        <begin position="12"/>
        <end position="30"/>
    </location>
</feature>
<keyword evidence="1" id="KW-0175">Coiled coil</keyword>
<feature type="coiled-coil region" evidence="1">
    <location>
        <begin position="90"/>
        <end position="124"/>
    </location>
</feature>
<keyword evidence="2" id="KW-0812">Transmembrane</keyword>
<dbReference type="RefSeq" id="WP_090841116.1">
    <property type="nucleotide sequence ID" value="NZ_FNIL01000002.1"/>
</dbReference>
<name>A0A1H0C8K6_9BACI</name>
<dbReference type="InterPro" id="IPR024623">
    <property type="entry name" value="YtxH"/>
</dbReference>
<organism evidence="3 4">
    <name type="scientific">Alkalicoccus daliensis</name>
    <dbReference type="NCBI Taxonomy" id="745820"/>
    <lineage>
        <taxon>Bacteria</taxon>
        <taxon>Bacillati</taxon>
        <taxon>Bacillota</taxon>
        <taxon>Bacilli</taxon>
        <taxon>Bacillales</taxon>
        <taxon>Bacillaceae</taxon>
        <taxon>Alkalicoccus</taxon>
    </lineage>
</organism>
<dbReference type="Pfam" id="PF12732">
    <property type="entry name" value="YtxH"/>
    <property type="match status" value="1"/>
</dbReference>
<keyword evidence="4" id="KW-1185">Reference proteome</keyword>
<dbReference type="PANTHER" id="PTHR35792">
    <property type="entry name" value="GENERAL STRESS PROTEIN"/>
    <property type="match status" value="1"/>
</dbReference>
<evidence type="ECO:0000313" key="3">
    <source>
        <dbReference type="EMBL" id="SDN54218.1"/>
    </source>
</evidence>
<protein>
    <submittedName>
        <fullName evidence="3">Gas vesicle protein</fullName>
    </submittedName>
</protein>
<reference evidence="4" key="1">
    <citation type="submission" date="2016-10" db="EMBL/GenBank/DDBJ databases">
        <authorList>
            <person name="Varghese N."/>
            <person name="Submissions S."/>
        </authorList>
    </citation>
    <scope>NUCLEOTIDE SEQUENCE [LARGE SCALE GENOMIC DNA]</scope>
    <source>
        <strain evidence="4">CGMCC 1.10369</strain>
    </source>
</reference>